<dbReference type="Gene3D" id="3.80.10.10">
    <property type="entry name" value="Ribonuclease Inhibitor"/>
    <property type="match status" value="1"/>
</dbReference>
<dbReference type="AlphaFoldDB" id="A0A9P7G5W6"/>
<evidence type="ECO:0000313" key="2">
    <source>
        <dbReference type="Proteomes" id="UP000775547"/>
    </source>
</evidence>
<dbReference type="EMBL" id="JABCKV010000069">
    <property type="protein sequence ID" value="KAG5644454.1"/>
    <property type="molecule type" value="Genomic_DNA"/>
</dbReference>
<dbReference type="SUPFAM" id="SSF52047">
    <property type="entry name" value="RNI-like"/>
    <property type="match status" value="1"/>
</dbReference>
<comment type="caution">
    <text evidence="1">The sequence shown here is derived from an EMBL/GenBank/DDBJ whole genome shotgun (WGS) entry which is preliminary data.</text>
</comment>
<keyword evidence="2" id="KW-1185">Reference proteome</keyword>
<organism evidence="1 2">
    <name type="scientific">Asterophora parasitica</name>
    <dbReference type="NCBI Taxonomy" id="117018"/>
    <lineage>
        <taxon>Eukaryota</taxon>
        <taxon>Fungi</taxon>
        <taxon>Dikarya</taxon>
        <taxon>Basidiomycota</taxon>
        <taxon>Agaricomycotina</taxon>
        <taxon>Agaricomycetes</taxon>
        <taxon>Agaricomycetidae</taxon>
        <taxon>Agaricales</taxon>
        <taxon>Tricholomatineae</taxon>
        <taxon>Lyophyllaceae</taxon>
        <taxon>Asterophora</taxon>
    </lineage>
</organism>
<reference evidence="1" key="2">
    <citation type="submission" date="2021-10" db="EMBL/GenBank/DDBJ databases">
        <title>Phylogenomics reveals ancestral predisposition of the termite-cultivated fungus Termitomyces towards a domesticated lifestyle.</title>
        <authorList>
            <person name="Auxier B."/>
            <person name="Grum-Grzhimaylo A."/>
            <person name="Cardenas M.E."/>
            <person name="Lodge J.D."/>
            <person name="Laessoe T."/>
            <person name="Pedersen O."/>
            <person name="Smith M.E."/>
            <person name="Kuyper T.W."/>
            <person name="Franco-Molano E.A."/>
            <person name="Baroni T.J."/>
            <person name="Aanen D.K."/>
        </authorList>
    </citation>
    <scope>NUCLEOTIDE SEQUENCE</scope>
    <source>
        <strain evidence="1">AP01</strain>
        <tissue evidence="1">Mycelium</tissue>
    </source>
</reference>
<evidence type="ECO:0000313" key="1">
    <source>
        <dbReference type="EMBL" id="KAG5644454.1"/>
    </source>
</evidence>
<dbReference type="OrthoDB" id="3268380at2759"/>
<gene>
    <name evidence="1" type="ORF">DXG03_008353</name>
</gene>
<name>A0A9P7G5W6_9AGAR</name>
<evidence type="ECO:0008006" key="3">
    <source>
        <dbReference type="Google" id="ProtNLM"/>
    </source>
</evidence>
<accession>A0A9P7G5W6</accession>
<proteinExistence type="predicted"/>
<dbReference type="InterPro" id="IPR032675">
    <property type="entry name" value="LRR_dom_sf"/>
</dbReference>
<protein>
    <recommendedName>
        <fullName evidence="3">F-box domain-containing protein</fullName>
    </recommendedName>
</protein>
<sequence>MVDHDQSLSSLQVNMNKLLEEMKTINIKRLNNIDTVNFYRSLLSPIRLLPPELLGQIFLYAVQSHAPVRRGSPLSFTLVCSAWRQAALGCSYLWNELELSPGHPVHYGLNTLCPQRFSAFFSSWFRRANPAQPFRLSLNFDSTAPKLEREFANQLCRSVGSISPRLSELSIEFTHGTYNVLLPFLSNDSADLAALEVLSLMDYSSTWRLEEVFPPVKVFGYAPRLCNVSLRIKENILVDSSSKFSPPWSQLTTVDIRGTLSLGDFVLVIFQCPQLRVGYFMQVNIGDRINDANIGQLSLPDTAMSLPCLVDFKLQFSGDLQLEPVDSTFVDVLRLIKLPVVERLNVASDPSCKVPLTPIFFNTLTEEAMHQTLRSLSLSNVDADLNELLDCVANCTVLEELSLCMSGTPTTTILQNLLLFAQAPSHSSDEYPKPMSYLRVFRLAFLYIDNPDYMAIGLLFGQVVAALIKDSRRHRPLESASLYVCDYHRSSLSQEQLESLTVAVESHVRDAEGGGAAASRGIDLEVKAFTSYSELSVTFDLLDLDEPLRRLSRLRN</sequence>
<dbReference type="Proteomes" id="UP000775547">
    <property type="component" value="Unassembled WGS sequence"/>
</dbReference>
<reference evidence="1" key="1">
    <citation type="submission" date="2020-07" db="EMBL/GenBank/DDBJ databases">
        <authorList>
            <person name="Nieuwenhuis M."/>
            <person name="Van De Peppel L.J.J."/>
        </authorList>
    </citation>
    <scope>NUCLEOTIDE SEQUENCE</scope>
    <source>
        <strain evidence="1">AP01</strain>
        <tissue evidence="1">Mycelium</tissue>
    </source>
</reference>